<dbReference type="OrthoDB" id="5498228at2"/>
<accession>A0A7W6MC30</accession>
<dbReference type="Gene3D" id="3.40.50.280">
    <property type="entry name" value="Cobalamin-binding domain"/>
    <property type="match status" value="1"/>
</dbReference>
<dbReference type="EMBL" id="JACIFU010000007">
    <property type="protein sequence ID" value="MBB4176037.1"/>
    <property type="molecule type" value="Genomic_DNA"/>
</dbReference>
<dbReference type="InterPro" id="IPR006158">
    <property type="entry name" value="Cobalamin-bd"/>
</dbReference>
<dbReference type="RefSeq" id="WP_160170257.1">
    <property type="nucleotide sequence ID" value="NZ_JACIFU010000007.1"/>
</dbReference>
<sequence length="265" mass="28931">MPSLSNTLFDQAFNDLSRLQTRLPEEAVAALAREVITRLAKTEQASKQDSESVDAMSNALIGPDPKAAPRLIEQHLQRGAQIEELYLDLLGPAARKLGEMWESDEIHFTTVTIGTGRIYAIMRTLASKQKPAFLPEQKSAVFAALPGEDHTLGVRMAADLARKAGWQVQVELNQDHDTLIESIQKSGHLLIGLSCGGLHTVPQLARLVLALRISVPNARILVSGNPAAIQTEDIKLMHVDAAVSDFDEAMEALDAMWDTLLPSEK</sequence>
<comment type="caution">
    <text evidence="2">The sequence shown here is derived from an EMBL/GenBank/DDBJ whole genome shotgun (WGS) entry which is preliminary data.</text>
</comment>
<dbReference type="InterPro" id="IPR003759">
    <property type="entry name" value="Cbl-bd_cap"/>
</dbReference>
<organism evidence="2 3">
    <name type="scientific">Sulfitobacter noctilucicola</name>
    <dbReference type="NCBI Taxonomy" id="1342301"/>
    <lineage>
        <taxon>Bacteria</taxon>
        <taxon>Pseudomonadati</taxon>
        <taxon>Pseudomonadota</taxon>
        <taxon>Alphaproteobacteria</taxon>
        <taxon>Rhodobacterales</taxon>
        <taxon>Roseobacteraceae</taxon>
        <taxon>Sulfitobacter</taxon>
    </lineage>
</organism>
<evidence type="ECO:0000313" key="3">
    <source>
        <dbReference type="Proteomes" id="UP000565745"/>
    </source>
</evidence>
<name>A0A7W6MC30_9RHOB</name>
<feature type="domain" description="B12-binding" evidence="1">
    <location>
        <begin position="137"/>
        <end position="265"/>
    </location>
</feature>
<dbReference type="InterPro" id="IPR036594">
    <property type="entry name" value="Meth_synthase_dom"/>
</dbReference>
<dbReference type="Gene3D" id="1.10.1240.10">
    <property type="entry name" value="Methionine synthase domain"/>
    <property type="match status" value="1"/>
</dbReference>
<dbReference type="SUPFAM" id="SSF52242">
    <property type="entry name" value="Cobalamin (vitamin B12)-binding domain"/>
    <property type="match status" value="1"/>
</dbReference>
<evidence type="ECO:0000313" key="2">
    <source>
        <dbReference type="EMBL" id="MBB4176037.1"/>
    </source>
</evidence>
<evidence type="ECO:0000259" key="1">
    <source>
        <dbReference type="PROSITE" id="PS51332"/>
    </source>
</evidence>
<dbReference type="InterPro" id="IPR036724">
    <property type="entry name" value="Cobalamin-bd_sf"/>
</dbReference>
<keyword evidence="3" id="KW-1185">Reference proteome</keyword>
<proteinExistence type="predicted"/>
<reference evidence="2 3" key="1">
    <citation type="submission" date="2020-08" db="EMBL/GenBank/DDBJ databases">
        <title>Genomic Encyclopedia of Type Strains, Phase IV (KMG-IV): sequencing the most valuable type-strain genomes for metagenomic binning, comparative biology and taxonomic classification.</title>
        <authorList>
            <person name="Goeker M."/>
        </authorList>
    </citation>
    <scope>NUCLEOTIDE SEQUENCE [LARGE SCALE GENOMIC DNA]</scope>
    <source>
        <strain evidence="2 3">DSM 101015</strain>
    </source>
</reference>
<dbReference type="Pfam" id="PF02607">
    <property type="entry name" value="B12-binding_2"/>
    <property type="match status" value="1"/>
</dbReference>
<gene>
    <name evidence="2" type="ORF">GGR93_003845</name>
</gene>
<dbReference type="Proteomes" id="UP000565745">
    <property type="component" value="Unassembled WGS sequence"/>
</dbReference>
<protein>
    <submittedName>
        <fullName evidence="2">Methanogenic corrinoid protein MtbC1</fullName>
    </submittedName>
</protein>
<dbReference type="Pfam" id="PF02310">
    <property type="entry name" value="B12-binding"/>
    <property type="match status" value="1"/>
</dbReference>
<dbReference type="GO" id="GO:0031419">
    <property type="term" value="F:cobalamin binding"/>
    <property type="evidence" value="ECO:0007669"/>
    <property type="project" value="InterPro"/>
</dbReference>
<dbReference type="GO" id="GO:0046872">
    <property type="term" value="F:metal ion binding"/>
    <property type="evidence" value="ECO:0007669"/>
    <property type="project" value="InterPro"/>
</dbReference>
<dbReference type="AlphaFoldDB" id="A0A7W6MC30"/>
<dbReference type="PROSITE" id="PS51332">
    <property type="entry name" value="B12_BINDING"/>
    <property type="match status" value="1"/>
</dbReference>